<dbReference type="Proteomes" id="UP001620295">
    <property type="component" value="Unassembled WGS sequence"/>
</dbReference>
<dbReference type="InterPro" id="IPR014043">
    <property type="entry name" value="Acyl_transferase_dom"/>
</dbReference>
<dbReference type="Pfam" id="PF00698">
    <property type="entry name" value="Acyl_transf_1"/>
    <property type="match status" value="1"/>
</dbReference>
<dbReference type="InterPro" id="IPR016035">
    <property type="entry name" value="Acyl_Trfase/lysoPLipase"/>
</dbReference>
<dbReference type="SUPFAM" id="SSF55048">
    <property type="entry name" value="Probable ACP-binding domain of malonyl-CoA ACP transacylase"/>
    <property type="match status" value="1"/>
</dbReference>
<dbReference type="SUPFAM" id="SSF52151">
    <property type="entry name" value="FabD/lysophospholipase-like"/>
    <property type="match status" value="1"/>
</dbReference>
<feature type="non-terminal residue" evidence="4">
    <location>
        <position position="374"/>
    </location>
</feature>
<evidence type="ECO:0000256" key="2">
    <source>
        <dbReference type="ARBA" id="ARBA00022553"/>
    </source>
</evidence>
<dbReference type="GO" id="GO:0016746">
    <property type="term" value="F:acyltransferase activity"/>
    <property type="evidence" value="ECO:0007669"/>
    <property type="project" value="UniProtKB-KW"/>
</dbReference>
<evidence type="ECO:0000313" key="4">
    <source>
        <dbReference type="EMBL" id="MFK4274193.1"/>
    </source>
</evidence>
<feature type="non-terminal residue" evidence="4">
    <location>
        <position position="1"/>
    </location>
</feature>
<dbReference type="InterPro" id="IPR001227">
    <property type="entry name" value="Ac_transferase_dom_sf"/>
</dbReference>
<keyword evidence="5" id="KW-1185">Reference proteome</keyword>
<keyword evidence="1" id="KW-0596">Phosphopantetheine</keyword>
<dbReference type="PANTHER" id="PTHR43775:SF37">
    <property type="entry name" value="SI:DKEY-61P9.11"/>
    <property type="match status" value="1"/>
</dbReference>
<keyword evidence="4" id="KW-0808">Transferase</keyword>
<protein>
    <submittedName>
        <fullName evidence="4">Acyltransferase domain-containing protein</fullName>
        <ecNumber evidence="4">2.3.1.-</ecNumber>
    </submittedName>
</protein>
<dbReference type="EC" id="2.3.1.-" evidence="4"/>
<keyword evidence="4" id="KW-0012">Acyltransferase</keyword>
<evidence type="ECO:0000259" key="3">
    <source>
        <dbReference type="SMART" id="SM00827"/>
    </source>
</evidence>
<dbReference type="SMART" id="SM00827">
    <property type="entry name" value="PKS_AT"/>
    <property type="match status" value="1"/>
</dbReference>
<organism evidence="4 5">
    <name type="scientific">Streptomyces milbemycinicus</name>
    <dbReference type="NCBI Taxonomy" id="476552"/>
    <lineage>
        <taxon>Bacteria</taxon>
        <taxon>Bacillati</taxon>
        <taxon>Actinomycetota</taxon>
        <taxon>Actinomycetes</taxon>
        <taxon>Kitasatosporales</taxon>
        <taxon>Streptomycetaceae</taxon>
        <taxon>Streptomyces</taxon>
    </lineage>
</organism>
<comment type="caution">
    <text evidence="4">The sequence shown here is derived from an EMBL/GenBank/DDBJ whole genome shotgun (WGS) entry which is preliminary data.</text>
</comment>
<keyword evidence="2" id="KW-0597">Phosphoprotein</keyword>
<dbReference type="PANTHER" id="PTHR43775">
    <property type="entry name" value="FATTY ACID SYNTHASE"/>
    <property type="match status" value="1"/>
</dbReference>
<dbReference type="Gene3D" id="3.40.366.10">
    <property type="entry name" value="Malonyl-Coenzyme A Acyl Carrier Protein, domain 2"/>
    <property type="match status" value="1"/>
</dbReference>
<proteinExistence type="predicted"/>
<dbReference type="Gene3D" id="3.30.70.3290">
    <property type="match status" value="1"/>
</dbReference>
<gene>
    <name evidence="4" type="ORF">ACI2L5_56615</name>
</gene>
<sequence>VVTGIARKAGDLGKVVFVFPGQGGQWAGMGLRLLKTSPAFAQSIQACEQALAPHTDWTLTDILHRPHTDPLWQRADVIQPALFALMTSLTTLWQSHGLNPDAVIGHSQGEITAAHACGALSLEDAAKIVALRSQTLQTLQGSGGMASVPLPADQVTALLHTMWPDQLWVAAINAPTTTVISGDTQALTQALNHYRDQDIDAKRIPVDYASHCPHIQAVQHELSDLLRDITPRAATTPFYSTTDNQWTDTTTLNAHYWYRNLRQPVHLTNAITNLTHQGHHTYIEISPHPTLTPAIQETTDTTHTPTTVISTLRRNHNDTHQLLHALAHAHTTGHPINWHPTHQHHTPTPQHTDLPTYPFQHQRYWLNTPTQTGD</sequence>
<evidence type="ECO:0000313" key="5">
    <source>
        <dbReference type="Proteomes" id="UP001620295"/>
    </source>
</evidence>
<name>A0ABW8M7N9_9ACTN</name>
<dbReference type="RefSeq" id="WP_404749783.1">
    <property type="nucleotide sequence ID" value="NZ_JBJDQH010000570.1"/>
</dbReference>
<dbReference type="InterPro" id="IPR016036">
    <property type="entry name" value="Malonyl_transacylase_ACP-bd"/>
</dbReference>
<dbReference type="EMBL" id="JBJDQH010000570">
    <property type="protein sequence ID" value="MFK4274193.1"/>
    <property type="molecule type" value="Genomic_DNA"/>
</dbReference>
<reference evidence="4 5" key="1">
    <citation type="submission" date="2024-11" db="EMBL/GenBank/DDBJ databases">
        <title>The Natural Products Discovery Center: Release of the First 8490 Sequenced Strains for Exploring Actinobacteria Biosynthetic Diversity.</title>
        <authorList>
            <person name="Kalkreuter E."/>
            <person name="Kautsar S.A."/>
            <person name="Yang D."/>
            <person name="Bader C.D."/>
            <person name="Teijaro C.N."/>
            <person name="Fluegel L."/>
            <person name="Davis C.M."/>
            <person name="Simpson J.R."/>
            <person name="Lauterbach L."/>
            <person name="Steele A.D."/>
            <person name="Gui C."/>
            <person name="Meng S."/>
            <person name="Li G."/>
            <person name="Viehrig K."/>
            <person name="Ye F."/>
            <person name="Su P."/>
            <person name="Kiefer A.F."/>
            <person name="Nichols A."/>
            <person name="Cepeda A.J."/>
            <person name="Yan W."/>
            <person name="Fan B."/>
            <person name="Jiang Y."/>
            <person name="Adhikari A."/>
            <person name="Zheng C.-J."/>
            <person name="Schuster L."/>
            <person name="Cowan T.M."/>
            <person name="Smanski M.J."/>
            <person name="Chevrette M.G."/>
            <person name="De Carvalho L.P.S."/>
            <person name="Shen B."/>
        </authorList>
    </citation>
    <scope>NUCLEOTIDE SEQUENCE [LARGE SCALE GENOMIC DNA]</scope>
    <source>
        <strain evidence="4 5">NPDC020863</strain>
    </source>
</reference>
<accession>A0ABW8M7N9</accession>
<evidence type="ECO:0000256" key="1">
    <source>
        <dbReference type="ARBA" id="ARBA00022450"/>
    </source>
</evidence>
<feature type="domain" description="Malonyl-CoA:ACP transacylase (MAT)" evidence="3">
    <location>
        <begin position="18"/>
        <end position="316"/>
    </location>
</feature>
<dbReference type="InterPro" id="IPR050091">
    <property type="entry name" value="PKS_NRPS_Biosynth_Enz"/>
</dbReference>